<name>A0ABQ3VXG3_9LACO</name>
<dbReference type="Pfam" id="PF01248">
    <property type="entry name" value="Ribosomal_L7Ae"/>
    <property type="match status" value="1"/>
</dbReference>
<keyword evidence="3" id="KW-1185">Reference proteome</keyword>
<gene>
    <name evidence="2" type="primary">rPL</name>
    <name evidence="2" type="ORF">YK48G_01110</name>
</gene>
<evidence type="ECO:0000313" key="2">
    <source>
        <dbReference type="EMBL" id="GHP12686.1"/>
    </source>
</evidence>
<dbReference type="SUPFAM" id="SSF55315">
    <property type="entry name" value="L30e-like"/>
    <property type="match status" value="1"/>
</dbReference>
<dbReference type="InterPro" id="IPR004038">
    <property type="entry name" value="Ribosomal_eL8/eL30/eS12/Gad45"/>
</dbReference>
<dbReference type="GO" id="GO:0005840">
    <property type="term" value="C:ribosome"/>
    <property type="evidence" value="ECO:0007669"/>
    <property type="project" value="UniProtKB-KW"/>
</dbReference>
<dbReference type="InterPro" id="IPR029064">
    <property type="entry name" value="Ribosomal_eL30-like_sf"/>
</dbReference>
<keyword evidence="2" id="KW-0687">Ribonucleoprotein</keyword>
<sequence>MANDQAILNFIGIARRASKIVSGQEKLLSEIRSGRIHFLFIASDSGQATQKKFTDKSNYYHIPINNGYTKEVLSNAIGIKRTIIGISDQGMAKKLIELTDNNKGE</sequence>
<protein>
    <submittedName>
        <fullName evidence="2">50S ribosomal protein L7ae</fullName>
    </submittedName>
</protein>
<dbReference type="Gene3D" id="3.30.1330.30">
    <property type="match status" value="1"/>
</dbReference>
<reference evidence="2 3" key="1">
    <citation type="journal article" date="2021" name="Int. J. Syst. Evol. Microbiol.">
        <title>Lentilactobacillus fungorum sp. nov., isolated from spent mushroom substrates.</title>
        <authorList>
            <person name="Tohno M."/>
            <person name="Tanizawa Y."/>
            <person name="Kojima Y."/>
            <person name="Sakamoto M."/>
            <person name="Ohkuma M."/>
            <person name="Kobayashi H."/>
        </authorList>
    </citation>
    <scope>NUCLEOTIDE SEQUENCE [LARGE SCALE GENOMIC DNA]</scope>
    <source>
        <strain evidence="2 3">YK48G</strain>
    </source>
</reference>
<dbReference type="Proteomes" id="UP000604765">
    <property type="component" value="Unassembled WGS sequence"/>
</dbReference>
<keyword evidence="2" id="KW-0689">Ribosomal protein</keyword>
<comment type="caution">
    <text evidence="2">The sequence shown here is derived from an EMBL/GenBank/DDBJ whole genome shotgun (WGS) entry which is preliminary data.</text>
</comment>
<accession>A0ABQ3VXG3</accession>
<proteinExistence type="predicted"/>
<evidence type="ECO:0000313" key="3">
    <source>
        <dbReference type="Proteomes" id="UP000604765"/>
    </source>
</evidence>
<organism evidence="2 3">
    <name type="scientific">Lentilactobacillus fungorum</name>
    <dbReference type="NCBI Taxonomy" id="2201250"/>
    <lineage>
        <taxon>Bacteria</taxon>
        <taxon>Bacillati</taxon>
        <taxon>Bacillota</taxon>
        <taxon>Bacilli</taxon>
        <taxon>Lactobacillales</taxon>
        <taxon>Lactobacillaceae</taxon>
        <taxon>Lentilactobacillus</taxon>
    </lineage>
</organism>
<dbReference type="EMBL" id="BNJR01000004">
    <property type="protein sequence ID" value="GHP12686.1"/>
    <property type="molecule type" value="Genomic_DNA"/>
</dbReference>
<dbReference type="RefSeq" id="WP_203628766.1">
    <property type="nucleotide sequence ID" value="NZ_BNJR01000004.1"/>
</dbReference>
<evidence type="ECO:0000259" key="1">
    <source>
        <dbReference type="Pfam" id="PF01248"/>
    </source>
</evidence>
<feature type="domain" description="Ribosomal protein eL8/eL30/eS12/Gadd45" evidence="1">
    <location>
        <begin position="7"/>
        <end position="95"/>
    </location>
</feature>